<dbReference type="AlphaFoldDB" id="A0AAE3QC33"/>
<sequence length="235" mass="27185">MLVNGDRVLGVYVAFYSQRRVGDRLENFCNLSAWCVLDAYRSHGLRLLKAMLDQDGYTFTDLSPSGNVVPLNTRLNFQHLDTATALVPNWPWPTWGKRPRIVCDPATIEASLEGRDLEIYRDHENAPAAYHLVVLHDGEYCYVVFRRDRRKRLRLFASILHVGNPELFARTARHIYSHLLTRYGIVATLAEDRVVHSRPRFSLPLHSSRPKMFRSNRVSPSQVDYLYSELTCVPW</sequence>
<organism evidence="1 2">
    <name type="scientific">Ferirhizobium litorale</name>
    <dbReference type="NCBI Taxonomy" id="2927786"/>
    <lineage>
        <taxon>Bacteria</taxon>
        <taxon>Pseudomonadati</taxon>
        <taxon>Pseudomonadota</taxon>
        <taxon>Alphaproteobacteria</taxon>
        <taxon>Hyphomicrobiales</taxon>
        <taxon>Rhizobiaceae</taxon>
        <taxon>Ferirhizobium</taxon>
    </lineage>
</organism>
<evidence type="ECO:0000313" key="2">
    <source>
        <dbReference type="Proteomes" id="UP001161580"/>
    </source>
</evidence>
<dbReference type="Proteomes" id="UP001161580">
    <property type="component" value="Unassembled WGS sequence"/>
</dbReference>
<dbReference type="InterPro" id="IPR016181">
    <property type="entry name" value="Acyl_CoA_acyltransferase"/>
</dbReference>
<dbReference type="EMBL" id="JALDYZ010000001">
    <property type="protein sequence ID" value="MDI7920885.1"/>
    <property type="molecule type" value="Genomic_DNA"/>
</dbReference>
<protein>
    <submittedName>
        <fullName evidence="1">Uncharacterized protein</fullName>
    </submittedName>
</protein>
<comment type="caution">
    <text evidence="1">The sequence shown here is derived from an EMBL/GenBank/DDBJ whole genome shotgun (WGS) entry which is preliminary data.</text>
</comment>
<gene>
    <name evidence="1" type="ORF">MRS75_02160</name>
</gene>
<reference evidence="1" key="1">
    <citation type="submission" date="2022-03" db="EMBL/GenBank/DDBJ databases">
        <title>Fererhizobium litorale gen. nov., sp. nov., isolated from sandy sediments of the Sea of Japan seashore.</title>
        <authorList>
            <person name="Romanenko L."/>
            <person name="Kurilenko V."/>
            <person name="Otstavnykh N."/>
            <person name="Svetashev V."/>
            <person name="Tekutyeva L."/>
            <person name="Isaeva M."/>
            <person name="Mikhailov V."/>
        </authorList>
    </citation>
    <scope>NUCLEOTIDE SEQUENCE</scope>
    <source>
        <strain evidence="1">KMM 9576</strain>
    </source>
</reference>
<proteinExistence type="predicted"/>
<dbReference type="RefSeq" id="WP_311785045.1">
    <property type="nucleotide sequence ID" value="NZ_JALDYY010000001.1"/>
</dbReference>
<name>A0AAE3QC33_9HYPH</name>
<accession>A0AAE3QC33</accession>
<keyword evidence="2" id="KW-1185">Reference proteome</keyword>
<evidence type="ECO:0000313" key="1">
    <source>
        <dbReference type="EMBL" id="MDI7920885.1"/>
    </source>
</evidence>
<dbReference type="SUPFAM" id="SSF55729">
    <property type="entry name" value="Acyl-CoA N-acyltransferases (Nat)"/>
    <property type="match status" value="1"/>
</dbReference>